<sequence>MRLIRVQISKNECLENVTNVRSLGTLLLIVVLEEMVVEEDIEEIPDPHLEFPVTTVTEVATFLENDASLIRLATLVERLVTSAENATNVTED</sequence>
<proteinExistence type="predicted"/>
<comment type="caution">
    <text evidence="1">The sequence shown here is derived from an EMBL/GenBank/DDBJ whole genome shotgun (WGS) entry which is preliminary data.</text>
</comment>
<reference evidence="1" key="1">
    <citation type="submission" date="2020-08" db="EMBL/GenBank/DDBJ databases">
        <title>Multicomponent nature underlies the extraordinary mechanical properties of spider dragline silk.</title>
        <authorList>
            <person name="Kono N."/>
            <person name="Nakamura H."/>
            <person name="Mori M."/>
            <person name="Yoshida Y."/>
            <person name="Ohtoshi R."/>
            <person name="Malay A.D."/>
            <person name="Moran D.A.P."/>
            <person name="Tomita M."/>
            <person name="Numata K."/>
            <person name="Arakawa K."/>
        </authorList>
    </citation>
    <scope>NUCLEOTIDE SEQUENCE</scope>
</reference>
<dbReference type="Proteomes" id="UP000887013">
    <property type="component" value="Unassembled WGS sequence"/>
</dbReference>
<gene>
    <name evidence="1" type="ORF">NPIL_151951</name>
</gene>
<organism evidence="1 2">
    <name type="scientific">Nephila pilipes</name>
    <name type="common">Giant wood spider</name>
    <name type="synonym">Nephila maculata</name>
    <dbReference type="NCBI Taxonomy" id="299642"/>
    <lineage>
        <taxon>Eukaryota</taxon>
        <taxon>Metazoa</taxon>
        <taxon>Ecdysozoa</taxon>
        <taxon>Arthropoda</taxon>
        <taxon>Chelicerata</taxon>
        <taxon>Arachnida</taxon>
        <taxon>Araneae</taxon>
        <taxon>Araneomorphae</taxon>
        <taxon>Entelegynae</taxon>
        <taxon>Araneoidea</taxon>
        <taxon>Nephilidae</taxon>
        <taxon>Nephila</taxon>
    </lineage>
</organism>
<name>A0A8X6R719_NEPPI</name>
<accession>A0A8X6R719</accession>
<evidence type="ECO:0000313" key="2">
    <source>
        <dbReference type="Proteomes" id="UP000887013"/>
    </source>
</evidence>
<protein>
    <submittedName>
        <fullName evidence="1">Uncharacterized protein</fullName>
    </submittedName>
</protein>
<evidence type="ECO:0000313" key="1">
    <source>
        <dbReference type="EMBL" id="GFU57017.1"/>
    </source>
</evidence>
<keyword evidence="2" id="KW-1185">Reference proteome</keyword>
<dbReference type="AlphaFoldDB" id="A0A8X6R719"/>
<dbReference type="EMBL" id="BMAW01039740">
    <property type="protein sequence ID" value="GFU57017.1"/>
    <property type="molecule type" value="Genomic_DNA"/>
</dbReference>